<gene>
    <name evidence="3" type="ORF">LS65_007010</name>
</gene>
<reference evidence="3 4" key="1">
    <citation type="journal article" date="2014" name="Genome Announc.">
        <title>Draft genome sequences of eight enterohepatic helicobacter species isolated from both laboratory and wild rodents.</title>
        <authorList>
            <person name="Sheh A."/>
            <person name="Shen Z."/>
            <person name="Fox J.G."/>
        </authorList>
    </citation>
    <scope>NUCLEOTIDE SEQUENCE [LARGE SCALE GENOMIC DNA]</scope>
    <source>
        <strain evidence="3 4">MIT 01-6451</strain>
    </source>
</reference>
<proteinExistence type="predicted"/>
<feature type="compositionally biased region" description="Basic residues" evidence="1">
    <location>
        <begin position="92"/>
        <end position="102"/>
    </location>
</feature>
<evidence type="ECO:0000313" key="4">
    <source>
        <dbReference type="Proteomes" id="UP000029707"/>
    </source>
</evidence>
<feature type="compositionally biased region" description="Polar residues" evidence="1">
    <location>
        <begin position="301"/>
        <end position="316"/>
    </location>
</feature>
<feature type="region of interest" description="Disordered" evidence="1">
    <location>
        <begin position="274"/>
        <end position="316"/>
    </location>
</feature>
<dbReference type="GeneID" id="82320886"/>
<feature type="compositionally biased region" description="Basic and acidic residues" evidence="1">
    <location>
        <begin position="211"/>
        <end position="236"/>
    </location>
</feature>
<dbReference type="Pfam" id="PF02120">
    <property type="entry name" value="Flg_hook"/>
    <property type="match status" value="1"/>
</dbReference>
<evidence type="ECO:0000259" key="2">
    <source>
        <dbReference type="Pfam" id="PF02120"/>
    </source>
</evidence>
<dbReference type="Proteomes" id="UP000029707">
    <property type="component" value="Unassembled WGS sequence"/>
</dbReference>
<evidence type="ECO:0000256" key="1">
    <source>
        <dbReference type="SAM" id="MobiDB-lite"/>
    </source>
</evidence>
<dbReference type="AlphaFoldDB" id="A0A4U8TKT4"/>
<keyword evidence="4" id="KW-1185">Reference proteome</keyword>
<dbReference type="Gene3D" id="3.30.750.140">
    <property type="match status" value="1"/>
</dbReference>
<keyword evidence="3" id="KW-0282">Flagellum</keyword>
<accession>A0A4U8TKT4</accession>
<keyword evidence="3" id="KW-0966">Cell projection</keyword>
<keyword evidence="3" id="KW-0969">Cilium</keyword>
<dbReference type="EMBL" id="JRMQ02000009">
    <property type="protein sequence ID" value="TLE01051.1"/>
    <property type="molecule type" value="Genomic_DNA"/>
</dbReference>
<dbReference type="RefSeq" id="WP_084707873.1">
    <property type="nucleotide sequence ID" value="NZ_CANELH010000002.1"/>
</dbReference>
<dbReference type="InterPro" id="IPR038610">
    <property type="entry name" value="FliK-like_C_sf"/>
</dbReference>
<sequence>MNIQPKSLMMKTSMYLLQRIDPRLAKEKDGAEDNFLTKVLISKQTTTESIKTETNAIKESFNLKTDDKLEELPKKTLDTNEVSEAKQAPSQKTKKQSKKSKNTKAQENIALDSKPAQSPKTKKTEKIKESQKGEIAQQTLPKAKEQEIENKVQKNQEIETAHYSNNDEEQEETPILMPEQNLKQQAKPQMPQAQNTQNKGNVLAESLAAKESTKDKNHKDSRKDERRQGKIAKSEEISNTQTKSTQLEERVNFDEMLQPLEEDKPTNLAELLQTGGKKQKGKLKESENDENKENKTSKNTAQKQSVEMNQTKETSRSQILYRSALAKENIRNFVQTLREEIQNYKPPITKLSMELNPRNLGSLELTITKKGKDLHIQVISNPTAIGLFLQNQVDFRNNLSQVGFENVDFNFDTSDKGGGENQKEQNNSQNNNNDKRNKNSLEDSQNEMNVMYITLPKYA</sequence>
<comment type="caution">
    <text evidence="3">The sequence shown here is derived from an EMBL/GenBank/DDBJ whole genome shotgun (WGS) entry which is preliminary data.</text>
</comment>
<feature type="compositionally biased region" description="Basic and acidic residues" evidence="1">
    <location>
        <begin position="64"/>
        <end position="78"/>
    </location>
</feature>
<dbReference type="OrthoDB" id="5362877at2"/>
<feature type="compositionally biased region" description="Basic and acidic residues" evidence="1">
    <location>
        <begin position="413"/>
        <end position="423"/>
    </location>
</feature>
<organism evidence="3 4">
    <name type="scientific">Helicobacter japonicus</name>
    <dbReference type="NCBI Taxonomy" id="425400"/>
    <lineage>
        <taxon>Bacteria</taxon>
        <taxon>Pseudomonadati</taxon>
        <taxon>Campylobacterota</taxon>
        <taxon>Epsilonproteobacteria</taxon>
        <taxon>Campylobacterales</taxon>
        <taxon>Helicobacteraceae</taxon>
        <taxon>Helicobacter</taxon>
    </lineage>
</organism>
<feature type="region of interest" description="Disordered" evidence="1">
    <location>
        <begin position="411"/>
        <end position="447"/>
    </location>
</feature>
<name>A0A4U8TKT4_9HELI</name>
<feature type="compositionally biased region" description="Basic and acidic residues" evidence="1">
    <location>
        <begin position="142"/>
        <end position="160"/>
    </location>
</feature>
<feature type="compositionally biased region" description="Basic and acidic residues" evidence="1">
    <location>
        <begin position="122"/>
        <end position="132"/>
    </location>
</feature>
<feature type="domain" description="Flagellar hook-length control protein-like C-terminal" evidence="2">
    <location>
        <begin position="339"/>
        <end position="418"/>
    </location>
</feature>
<dbReference type="InterPro" id="IPR021136">
    <property type="entry name" value="Flagellar_hook_control-like_C"/>
</dbReference>
<feature type="compositionally biased region" description="Basic and acidic residues" evidence="1">
    <location>
        <begin position="282"/>
        <end position="296"/>
    </location>
</feature>
<evidence type="ECO:0000313" key="3">
    <source>
        <dbReference type="EMBL" id="TLE01051.1"/>
    </source>
</evidence>
<feature type="compositionally biased region" description="Low complexity" evidence="1">
    <location>
        <begin position="183"/>
        <end position="194"/>
    </location>
</feature>
<feature type="region of interest" description="Disordered" evidence="1">
    <location>
        <begin position="44"/>
        <end position="250"/>
    </location>
</feature>
<feature type="compositionally biased region" description="Polar residues" evidence="1">
    <location>
        <begin position="44"/>
        <end position="57"/>
    </location>
</feature>
<protein>
    <submittedName>
        <fullName evidence="3">Flagellar hook-length control protein FliK</fullName>
    </submittedName>
</protein>